<protein>
    <recommendedName>
        <fullName evidence="5">Lipoprotein</fullName>
    </recommendedName>
</protein>
<keyword evidence="4" id="KW-1185">Reference proteome</keyword>
<sequence length="214" mass="26254">MEMQLNKIYWIILFQVCFACKGNIKNDNLTNFSIETKQDTIKKEIQEKEIQEKENIDIINFFDKKYDSIPFEMVLDESNISDHPVKSYLNCKNEGYFTIHFIPKEKELRFFWEKKFFEDYNFEDYDLEKDSKKIDSIINNNYDKYNIFVCHIVKQYLHEDNCTFESIVYKKNARLNIYLYNFNKWDLKKTIDLNLLPPYYNNSFFYKTFPEVFR</sequence>
<dbReference type="EMBL" id="BQKA01000087">
    <property type="protein sequence ID" value="GJM51646.1"/>
    <property type="molecule type" value="Genomic_DNA"/>
</dbReference>
<name>A0AAV5AZS9_9FLAO</name>
<dbReference type="Proteomes" id="UP001208692">
    <property type="component" value="Unassembled WGS sequence"/>
</dbReference>
<evidence type="ECO:0000313" key="1">
    <source>
        <dbReference type="EMBL" id="GJM51646.1"/>
    </source>
</evidence>
<gene>
    <name evidence="1" type="ORF">RCZ15_26190</name>
    <name evidence="2" type="ORF">RCZ16_25370</name>
</gene>
<dbReference type="Proteomes" id="UP001207736">
    <property type="component" value="Unassembled WGS sequence"/>
</dbReference>
<comment type="caution">
    <text evidence="1">The sequence shown here is derived from an EMBL/GenBank/DDBJ whole genome shotgun (WGS) entry which is preliminary data.</text>
</comment>
<dbReference type="EMBL" id="BQKB01000075">
    <property type="protein sequence ID" value="GJM54221.1"/>
    <property type="molecule type" value="Genomic_DNA"/>
</dbReference>
<evidence type="ECO:0008006" key="5">
    <source>
        <dbReference type="Google" id="ProtNLM"/>
    </source>
</evidence>
<dbReference type="AlphaFoldDB" id="A0AAV5AZS9"/>
<organism evidence="1 3">
    <name type="scientific">Capnocytophaga catalasegens</name>
    <dbReference type="NCBI Taxonomy" id="1004260"/>
    <lineage>
        <taxon>Bacteria</taxon>
        <taxon>Pseudomonadati</taxon>
        <taxon>Bacteroidota</taxon>
        <taxon>Flavobacteriia</taxon>
        <taxon>Flavobacteriales</taxon>
        <taxon>Flavobacteriaceae</taxon>
        <taxon>Capnocytophaga</taxon>
    </lineage>
</organism>
<reference evidence="1 4" key="1">
    <citation type="submission" date="2021-11" db="EMBL/GenBank/DDBJ databases">
        <title>Draft genome sequence of Capnocytophaga sp. strain KC07075 isolated from cat oral cavity.</title>
        <authorList>
            <person name="Suzuki M."/>
            <person name="Imaoka K."/>
            <person name="Kimura M."/>
            <person name="Morikawa S."/>
            <person name="Maeda K."/>
        </authorList>
    </citation>
    <scope>NUCLEOTIDE SEQUENCE</scope>
    <source>
        <strain evidence="1">KC07075</strain>
        <strain evidence="2 4">KC07079</strain>
    </source>
</reference>
<evidence type="ECO:0000313" key="2">
    <source>
        <dbReference type="EMBL" id="GJM54221.1"/>
    </source>
</evidence>
<dbReference type="RefSeq" id="WP_264847553.1">
    <property type="nucleotide sequence ID" value="NZ_BPMA01000063.1"/>
</dbReference>
<accession>A0AAV5AZS9</accession>
<proteinExistence type="predicted"/>
<evidence type="ECO:0000313" key="4">
    <source>
        <dbReference type="Proteomes" id="UP001208692"/>
    </source>
</evidence>
<evidence type="ECO:0000313" key="3">
    <source>
        <dbReference type="Proteomes" id="UP001207736"/>
    </source>
</evidence>